<protein>
    <submittedName>
        <fullName evidence="3">Outer membrane beta-barrel protein</fullName>
    </submittedName>
</protein>
<feature type="chain" id="PRO_5047050475" evidence="1">
    <location>
        <begin position="21"/>
        <end position="252"/>
    </location>
</feature>
<accession>A0ABR6EVS1</accession>
<sequence length="252" mass="28799">MKVKLSLFSLLMLMVGTANAQNWGGGIDDTDLHFGFTFQYISSEYKLLKKTDWKESPGLITDLPDYVPRGLSSISAKPSPGFGIGFVVNQKLLENVDVRLTPILVFNDRILTYRFENIPITAGQPFLDVEKKVQSTLVEFPLGLKIKSNRRNNFRAYMIGGVKYSTDISSKKKSDNTKVTDPMEMFLNNKKSFLSYEAGLGMDLYFEYFKMSPELKLSYSFDSVMKREVPHVFSNPIDKLMLRHVTFSLFFE</sequence>
<organism evidence="3 4">
    <name type="scientific">Pedobacter gandavensis</name>
    <dbReference type="NCBI Taxonomy" id="2679963"/>
    <lineage>
        <taxon>Bacteria</taxon>
        <taxon>Pseudomonadati</taxon>
        <taxon>Bacteroidota</taxon>
        <taxon>Sphingobacteriia</taxon>
        <taxon>Sphingobacteriales</taxon>
        <taxon>Sphingobacteriaceae</taxon>
        <taxon>Pedobacter</taxon>
    </lineage>
</organism>
<dbReference type="EMBL" id="WNXC01000003">
    <property type="protein sequence ID" value="MBB2149374.1"/>
    <property type="molecule type" value="Genomic_DNA"/>
</dbReference>
<name>A0ABR6EVS1_9SPHI</name>
<evidence type="ECO:0000313" key="3">
    <source>
        <dbReference type="EMBL" id="MBB2149374.1"/>
    </source>
</evidence>
<dbReference type="Proteomes" id="UP000636110">
    <property type="component" value="Unassembled WGS sequence"/>
</dbReference>
<reference evidence="3 4" key="1">
    <citation type="submission" date="2019-11" db="EMBL/GenBank/DDBJ databases">
        <title>Description of Pedobacter sp. LMG 31462T.</title>
        <authorList>
            <person name="Carlier A."/>
            <person name="Qi S."/>
            <person name="Vandamme P."/>
        </authorList>
    </citation>
    <scope>NUCLEOTIDE SEQUENCE [LARGE SCALE GENOMIC DNA]</scope>
    <source>
        <strain evidence="3 4">LMG 31462</strain>
    </source>
</reference>
<dbReference type="Pfam" id="PF13568">
    <property type="entry name" value="OMP_b-brl_2"/>
    <property type="match status" value="1"/>
</dbReference>
<dbReference type="RefSeq" id="WP_182956888.1">
    <property type="nucleotide sequence ID" value="NZ_WNXC01000003.1"/>
</dbReference>
<gene>
    <name evidence="3" type="ORF">GM920_10690</name>
</gene>
<evidence type="ECO:0000259" key="2">
    <source>
        <dbReference type="Pfam" id="PF13568"/>
    </source>
</evidence>
<proteinExistence type="predicted"/>
<keyword evidence="1" id="KW-0732">Signal</keyword>
<keyword evidence="4" id="KW-1185">Reference proteome</keyword>
<dbReference type="InterPro" id="IPR025665">
    <property type="entry name" value="Beta-barrel_OMP_2"/>
</dbReference>
<evidence type="ECO:0000313" key="4">
    <source>
        <dbReference type="Proteomes" id="UP000636110"/>
    </source>
</evidence>
<evidence type="ECO:0000256" key="1">
    <source>
        <dbReference type="SAM" id="SignalP"/>
    </source>
</evidence>
<feature type="signal peptide" evidence="1">
    <location>
        <begin position="1"/>
        <end position="20"/>
    </location>
</feature>
<feature type="domain" description="Outer membrane protein beta-barrel" evidence="2">
    <location>
        <begin position="74"/>
        <end position="224"/>
    </location>
</feature>
<comment type="caution">
    <text evidence="3">The sequence shown here is derived from an EMBL/GenBank/DDBJ whole genome shotgun (WGS) entry which is preliminary data.</text>
</comment>